<dbReference type="EMBL" id="GEBQ01003879">
    <property type="protein sequence ID" value="JAT36098.1"/>
    <property type="molecule type" value="Transcribed_RNA"/>
</dbReference>
<evidence type="ECO:0000313" key="2">
    <source>
        <dbReference type="EMBL" id="JAT36098.1"/>
    </source>
</evidence>
<dbReference type="EMBL" id="GEBQ01017395">
    <property type="protein sequence ID" value="JAT22582.1"/>
    <property type="molecule type" value="Transcribed_RNA"/>
</dbReference>
<accession>A0A1B6MJH2</accession>
<sequence length="153" mass="17621">MSSYYTPLRKSSKWYKKVAVEILLGTCVVNSLVIFNDAREPNRKWDMLRFREELIKKLVLSSNPVPTPDETPVRVPPNAALRVQGRQQLKHCLTKRDGLAHSSRKRCRSCYEGLVDEHGTKEARKKAKRVNTYCATCPDEPSMCLQCFNKVHK</sequence>
<organism evidence="2">
    <name type="scientific">Graphocephala atropunctata</name>
    <dbReference type="NCBI Taxonomy" id="36148"/>
    <lineage>
        <taxon>Eukaryota</taxon>
        <taxon>Metazoa</taxon>
        <taxon>Ecdysozoa</taxon>
        <taxon>Arthropoda</taxon>
        <taxon>Hexapoda</taxon>
        <taxon>Insecta</taxon>
        <taxon>Pterygota</taxon>
        <taxon>Neoptera</taxon>
        <taxon>Paraneoptera</taxon>
        <taxon>Hemiptera</taxon>
        <taxon>Auchenorrhyncha</taxon>
        <taxon>Membracoidea</taxon>
        <taxon>Cicadellidae</taxon>
        <taxon>Cicadellinae</taxon>
        <taxon>Cicadellini</taxon>
        <taxon>Graphocephala</taxon>
    </lineage>
</organism>
<dbReference type="AlphaFoldDB" id="A0A1B6MJH2"/>
<gene>
    <name evidence="1" type="ORF">g.32133</name>
    <name evidence="2" type="ORF">g.32135</name>
</gene>
<protein>
    <recommendedName>
        <fullName evidence="3">PiggyBac transposable element-derived protein 4 C-terminal zinc-ribbon domain-containing protein</fullName>
    </recommendedName>
</protein>
<reference evidence="2" key="1">
    <citation type="submission" date="2015-11" db="EMBL/GenBank/DDBJ databases">
        <title>De novo transcriptome assembly of four potential Pierce s Disease insect vectors from Arizona vineyards.</title>
        <authorList>
            <person name="Tassone E.E."/>
        </authorList>
    </citation>
    <scope>NUCLEOTIDE SEQUENCE</scope>
</reference>
<evidence type="ECO:0000313" key="1">
    <source>
        <dbReference type="EMBL" id="JAT22582.1"/>
    </source>
</evidence>
<evidence type="ECO:0008006" key="3">
    <source>
        <dbReference type="Google" id="ProtNLM"/>
    </source>
</evidence>
<proteinExistence type="predicted"/>
<name>A0A1B6MJH2_9HEMI</name>